<dbReference type="InterPro" id="IPR018640">
    <property type="entry name" value="DUF2063"/>
</dbReference>
<feature type="domain" description="Putative DNA-binding" evidence="1">
    <location>
        <begin position="6"/>
        <end position="91"/>
    </location>
</feature>
<dbReference type="GO" id="GO:0003677">
    <property type="term" value="F:DNA binding"/>
    <property type="evidence" value="ECO:0007669"/>
    <property type="project" value="UniProtKB-KW"/>
</dbReference>
<reference evidence="3" key="1">
    <citation type="journal article" date="2019" name="Int. J. Syst. Evol. Microbiol.">
        <title>The Global Catalogue of Microorganisms (GCM) 10K type strain sequencing project: providing services to taxonomists for standard genome sequencing and annotation.</title>
        <authorList>
            <consortium name="The Broad Institute Genomics Platform"/>
            <consortium name="The Broad Institute Genome Sequencing Center for Infectious Disease"/>
            <person name="Wu L."/>
            <person name="Ma J."/>
        </authorList>
    </citation>
    <scope>NUCLEOTIDE SEQUENCE [LARGE SCALE GENOMIC DNA]</scope>
    <source>
        <strain evidence="3">KCTC 42224</strain>
    </source>
</reference>
<comment type="caution">
    <text evidence="2">The sequence shown here is derived from an EMBL/GenBank/DDBJ whole genome shotgun (WGS) entry which is preliminary data.</text>
</comment>
<dbReference type="EMBL" id="JBHRYE010000042">
    <property type="protein sequence ID" value="MFC3673348.1"/>
    <property type="molecule type" value="Genomic_DNA"/>
</dbReference>
<dbReference type="InterPro" id="IPR044922">
    <property type="entry name" value="DUF2063_N_sf"/>
</dbReference>
<gene>
    <name evidence="2" type="ORF">ACFOOT_18145</name>
</gene>
<organism evidence="2 3">
    <name type="scientific">Novosphingobium pokkalii</name>
    <dbReference type="NCBI Taxonomy" id="1770194"/>
    <lineage>
        <taxon>Bacteria</taxon>
        <taxon>Pseudomonadati</taxon>
        <taxon>Pseudomonadota</taxon>
        <taxon>Alphaproteobacteria</taxon>
        <taxon>Sphingomonadales</taxon>
        <taxon>Sphingomonadaceae</taxon>
        <taxon>Novosphingobium</taxon>
    </lineage>
</organism>
<evidence type="ECO:0000313" key="2">
    <source>
        <dbReference type="EMBL" id="MFC3673348.1"/>
    </source>
</evidence>
<sequence length="250" mass="27188">MTLAMLQAEFGDWLMTGSDRAAARFTPAAQAGLLVYQNNYRAALMACLHESFPQTVQWLGHEDFQASAAHCIDDCPPDSWSLDHYAAQFPHSLAAQWPDDPEVAELAMLEMALADAFVGPDADALDGTALGLVDWDSARLTWVPTARLLTLRTNAQAIWSALASGRTVPPAQCIPHAATVLVWRHAETACFRTLDPLEEALAPRLFAGMKFADVCRALVRAKGEADGIRTAGLWLAQWAGDGLLRRDAMT</sequence>
<evidence type="ECO:0000313" key="3">
    <source>
        <dbReference type="Proteomes" id="UP001595683"/>
    </source>
</evidence>
<accession>A0ABV7VB16</accession>
<dbReference type="Gene3D" id="1.10.150.690">
    <property type="entry name" value="DUF2063"/>
    <property type="match status" value="1"/>
</dbReference>
<dbReference type="Proteomes" id="UP001595683">
    <property type="component" value="Unassembled WGS sequence"/>
</dbReference>
<dbReference type="Pfam" id="PF09836">
    <property type="entry name" value="DUF2063"/>
    <property type="match status" value="1"/>
</dbReference>
<protein>
    <submittedName>
        <fullName evidence="2">DNA-binding domain-containing protein</fullName>
    </submittedName>
</protein>
<evidence type="ECO:0000259" key="1">
    <source>
        <dbReference type="Pfam" id="PF09836"/>
    </source>
</evidence>
<dbReference type="RefSeq" id="WP_191325197.1">
    <property type="nucleotide sequence ID" value="NZ_BMZP01000015.1"/>
</dbReference>
<keyword evidence="2" id="KW-0238">DNA-binding</keyword>
<name>A0ABV7VB16_9SPHN</name>
<keyword evidence="3" id="KW-1185">Reference proteome</keyword>
<proteinExistence type="predicted"/>